<evidence type="ECO:0000313" key="1">
    <source>
        <dbReference type="EMBL" id="SCO86799.1"/>
    </source>
</evidence>
<protein>
    <submittedName>
        <fullName evidence="1">Uncharacterized protein</fullName>
    </submittedName>
</protein>
<dbReference type="Proteomes" id="UP000219369">
    <property type="component" value="Unassembled WGS sequence"/>
</dbReference>
<name>A0A2H3TXZ5_FUSOX</name>
<dbReference type="OrthoDB" id="10378536at2759"/>
<dbReference type="EMBL" id="FMJY01000006">
    <property type="protein sequence ID" value="SCO86799.1"/>
    <property type="molecule type" value="Genomic_DNA"/>
</dbReference>
<accession>A0A2H3TXZ5</accession>
<dbReference type="AlphaFoldDB" id="A0A2H3TXZ5"/>
<reference evidence="2" key="1">
    <citation type="submission" date="2016-09" db="EMBL/GenBank/DDBJ databases">
        <authorList>
            <person name="Guldener U."/>
        </authorList>
    </citation>
    <scope>NUCLEOTIDE SEQUENCE [LARGE SCALE GENOMIC DNA]</scope>
    <source>
        <strain evidence="2">V64-1</strain>
    </source>
</reference>
<evidence type="ECO:0000313" key="2">
    <source>
        <dbReference type="Proteomes" id="UP000219369"/>
    </source>
</evidence>
<organism evidence="1 2">
    <name type="scientific">Fusarium oxysporum</name>
    <name type="common">Fusarium vascular wilt</name>
    <dbReference type="NCBI Taxonomy" id="5507"/>
    <lineage>
        <taxon>Eukaryota</taxon>
        <taxon>Fungi</taxon>
        <taxon>Dikarya</taxon>
        <taxon>Ascomycota</taxon>
        <taxon>Pezizomycotina</taxon>
        <taxon>Sordariomycetes</taxon>
        <taxon>Hypocreomycetidae</taxon>
        <taxon>Hypocreales</taxon>
        <taxon>Nectriaceae</taxon>
        <taxon>Fusarium</taxon>
        <taxon>Fusarium oxysporum species complex</taxon>
    </lineage>
</organism>
<sequence>MILASASTLPLNPIIQTSLVLSNHDQDVSSRLAPAFAFHIISMMIQNENDKHMSELTLRRQFIYPLIEMLHDTILKSSLHLLSHGLDHSLGFTIKTFSKSSIVDGVDSRHVLPLMTNLSSDKL</sequence>
<proteinExistence type="predicted"/>
<gene>
    <name evidence="1" type="ORF">FRV6_10926</name>
</gene>